<keyword evidence="5" id="KW-1185">Reference proteome</keyword>
<sequence>MNKIYKLVWNTSINAWAVVSEVTASKTKAKKSALATAIAVVGLMAASQNAMAYEAGGGSTYTNCTANSTGSGTKMDSGIAIGSDPTATTPTTNGACAPTQQSIAIGNNASTAKNASSTGNHGQSIAIGNQAWASGDQSIAFGANVRTSGNSGVAIGGDDIDKAIASDGTKYTALTGDVLKAGAYTPTTASGAASTALGMQNVASEAFAVAIGTRSEASGIASIAMGTRALATDQGAMAIGAVSTASASGATAIGMNTDAQGVNSTAIGSGNTAGGGAQATGDNATAIGSGSSASADATAIGTGAKATLAGGVAIGTDSVSAIDKGVAGYDPITGLASTATDATWNSSRAAVSVGDVANGVTRQITGVAAGTENSDAVNVAQLKTIKTYADNIANSTADALGGGAALDSTTGSITAPAYTLGTSTYDMLAMPYRPLAVR</sequence>
<reference evidence="4 5" key="1">
    <citation type="journal article" date="2022" name="Res Sq">
        <title>Evolution of multicellular longitudinally dividing oral cavity symbionts (Neisseriaceae).</title>
        <authorList>
            <person name="Nyongesa S."/>
            <person name="Weber P."/>
            <person name="Bernet E."/>
            <person name="Pullido F."/>
            <person name="Nieckarz M."/>
            <person name="Delaby M."/>
            <person name="Nieves C."/>
            <person name="Viehboeck T."/>
            <person name="Krause N."/>
            <person name="Rivera-Millot A."/>
            <person name="Nakamura A."/>
            <person name="Vischer N."/>
            <person name="VanNieuwenhze M."/>
            <person name="Brun Y."/>
            <person name="Cava F."/>
            <person name="Bulgheresi S."/>
            <person name="Veyrier F."/>
        </authorList>
    </citation>
    <scope>NUCLEOTIDE SEQUENCE [LARGE SCALE GENOMIC DNA]</scope>
    <source>
        <strain evidence="4 5">SN4</strain>
    </source>
</reference>
<dbReference type="Pfam" id="PF05658">
    <property type="entry name" value="YadA_head"/>
    <property type="match status" value="4"/>
</dbReference>
<protein>
    <submittedName>
        <fullName evidence="4">Uncharacterized protein</fullName>
    </submittedName>
</protein>
<dbReference type="InterPro" id="IPR008640">
    <property type="entry name" value="Adhesin_Head_dom"/>
</dbReference>
<dbReference type="Pfam" id="PF05662">
    <property type="entry name" value="YadA_stalk"/>
    <property type="match status" value="1"/>
</dbReference>
<evidence type="ECO:0000259" key="3">
    <source>
        <dbReference type="Pfam" id="PF13018"/>
    </source>
</evidence>
<organism evidence="4 5">
    <name type="scientific">Vitreoscilla massiliensis</name>
    <dbReference type="NCBI Taxonomy" id="1689272"/>
    <lineage>
        <taxon>Bacteria</taxon>
        <taxon>Pseudomonadati</taxon>
        <taxon>Pseudomonadota</taxon>
        <taxon>Betaproteobacteria</taxon>
        <taxon>Neisseriales</taxon>
        <taxon>Neisseriaceae</taxon>
        <taxon>Vitreoscilla</taxon>
    </lineage>
</organism>
<feature type="domain" description="Trimeric autotransporter adhesin YadA-like head" evidence="1">
    <location>
        <begin position="217"/>
        <end position="241"/>
    </location>
</feature>
<evidence type="ECO:0000259" key="1">
    <source>
        <dbReference type="Pfam" id="PF05658"/>
    </source>
</evidence>
<dbReference type="RefSeq" id="WP_058357064.1">
    <property type="nucleotide sequence ID" value="NZ_CABKVG010000010.1"/>
</dbReference>
<evidence type="ECO:0000313" key="4">
    <source>
        <dbReference type="EMBL" id="UOO89365.1"/>
    </source>
</evidence>
<evidence type="ECO:0000259" key="2">
    <source>
        <dbReference type="Pfam" id="PF05662"/>
    </source>
</evidence>
<dbReference type="InterPro" id="IPR024973">
    <property type="entry name" value="ESPR"/>
</dbReference>
<feature type="domain" description="ESPR" evidence="3">
    <location>
        <begin position="1"/>
        <end position="47"/>
    </location>
</feature>
<dbReference type="EMBL" id="CP091511">
    <property type="protein sequence ID" value="UOO89365.1"/>
    <property type="molecule type" value="Genomic_DNA"/>
</dbReference>
<dbReference type="Pfam" id="PF13018">
    <property type="entry name" value="ESPR"/>
    <property type="match status" value="1"/>
</dbReference>
<gene>
    <name evidence="4" type="ORF">LVJ82_18285</name>
</gene>
<name>A0ABY4E0U6_9NEIS</name>
<feature type="domain" description="Trimeric autotransporter adhesin YadA-like head" evidence="1">
    <location>
        <begin position="279"/>
        <end position="296"/>
    </location>
</feature>
<dbReference type="CDD" id="cd12820">
    <property type="entry name" value="LbR_YadA-like"/>
    <property type="match status" value="1"/>
</dbReference>
<dbReference type="InterPro" id="IPR011049">
    <property type="entry name" value="Serralysin-like_metalloprot_C"/>
</dbReference>
<dbReference type="Proteomes" id="UP000832011">
    <property type="component" value="Chromosome"/>
</dbReference>
<dbReference type="Gene3D" id="2.150.10.10">
    <property type="entry name" value="Serralysin-like metalloprotease, C-terminal"/>
    <property type="match status" value="3"/>
</dbReference>
<feature type="domain" description="Trimeric autotransporter adhesin YadA-like head" evidence="1">
    <location>
        <begin position="123"/>
        <end position="144"/>
    </location>
</feature>
<dbReference type="SUPFAM" id="SSF101967">
    <property type="entry name" value="Adhesin YadA, collagen-binding domain"/>
    <property type="match status" value="1"/>
</dbReference>
<proteinExistence type="predicted"/>
<feature type="domain" description="Trimeric autotransporter adhesin YadA-like stalk" evidence="2">
    <location>
        <begin position="363"/>
        <end position="402"/>
    </location>
</feature>
<feature type="domain" description="Trimeric autotransporter adhesin YadA-like head" evidence="1">
    <location>
        <begin position="189"/>
        <end position="215"/>
    </location>
</feature>
<evidence type="ECO:0000313" key="5">
    <source>
        <dbReference type="Proteomes" id="UP000832011"/>
    </source>
</evidence>
<dbReference type="InterPro" id="IPR008635">
    <property type="entry name" value="Coiled_stalk_dom"/>
</dbReference>
<accession>A0ABY4E0U6</accession>